<reference evidence="1" key="1">
    <citation type="submission" date="2023-03" db="EMBL/GenBank/DDBJ databases">
        <title>Massive genome expansion in bonnet fungi (Mycena s.s.) driven by repeated elements and novel gene families across ecological guilds.</title>
        <authorList>
            <consortium name="Lawrence Berkeley National Laboratory"/>
            <person name="Harder C.B."/>
            <person name="Miyauchi S."/>
            <person name="Viragh M."/>
            <person name="Kuo A."/>
            <person name="Thoen E."/>
            <person name="Andreopoulos B."/>
            <person name="Lu D."/>
            <person name="Skrede I."/>
            <person name="Drula E."/>
            <person name="Henrissat B."/>
            <person name="Morin E."/>
            <person name="Kohler A."/>
            <person name="Barry K."/>
            <person name="LaButti K."/>
            <person name="Morin E."/>
            <person name="Salamov A."/>
            <person name="Lipzen A."/>
            <person name="Mereny Z."/>
            <person name="Hegedus B."/>
            <person name="Baldrian P."/>
            <person name="Stursova M."/>
            <person name="Weitz H."/>
            <person name="Taylor A."/>
            <person name="Grigoriev I.V."/>
            <person name="Nagy L.G."/>
            <person name="Martin F."/>
            <person name="Kauserud H."/>
        </authorList>
    </citation>
    <scope>NUCLEOTIDE SEQUENCE</scope>
    <source>
        <strain evidence="1">CBHHK173m</strain>
    </source>
</reference>
<dbReference type="EMBL" id="JARJCN010000044">
    <property type="protein sequence ID" value="KAJ7082630.1"/>
    <property type="molecule type" value="Genomic_DNA"/>
</dbReference>
<evidence type="ECO:0000313" key="1">
    <source>
        <dbReference type="EMBL" id="KAJ7082630.1"/>
    </source>
</evidence>
<dbReference type="AlphaFoldDB" id="A0AAD6TX23"/>
<keyword evidence="2" id="KW-1185">Reference proteome</keyword>
<organism evidence="1 2">
    <name type="scientific">Mycena belliarum</name>
    <dbReference type="NCBI Taxonomy" id="1033014"/>
    <lineage>
        <taxon>Eukaryota</taxon>
        <taxon>Fungi</taxon>
        <taxon>Dikarya</taxon>
        <taxon>Basidiomycota</taxon>
        <taxon>Agaricomycotina</taxon>
        <taxon>Agaricomycetes</taxon>
        <taxon>Agaricomycetidae</taxon>
        <taxon>Agaricales</taxon>
        <taxon>Marasmiineae</taxon>
        <taxon>Mycenaceae</taxon>
        <taxon>Mycena</taxon>
    </lineage>
</organism>
<comment type="caution">
    <text evidence="1">The sequence shown here is derived from an EMBL/GenBank/DDBJ whole genome shotgun (WGS) entry which is preliminary data.</text>
</comment>
<accession>A0AAD6TX23</accession>
<protein>
    <submittedName>
        <fullName evidence="1">Uncharacterized protein</fullName>
    </submittedName>
</protein>
<sequence>MTLSNILVLAPRRACWPPRADFLLKRQSSVDATRHRHQISTLDPHLLTAADYTDLSGKRWHNPELLALRGAFLQSVGPVRLKAKPRVPTICYARVGPRVLAFPHTTQGFMYYHPGPRATPLGGSIRFRITPDRTPHSFRDGSDLLLPCGLPWRILLPQILCRQGYARFGPQLVQDGLVTDDQVSQCWKLFHDNGRICPGHTIFGLDSTFPVDFTCDIGLTIVGSQLHRIQLSPFKGRIDRGEKWFSSWKGSAIARFEPSTLPEYAGRRVLHLQFIKIIEPAIKTMVRDTASDRILPPEDGQLFTISPYRQAPRPWAYDIDGNNSNTAAGLRVLWDQSSTSAAYD</sequence>
<gene>
    <name evidence="1" type="ORF">B0H15DRAFT_952346</name>
</gene>
<proteinExistence type="predicted"/>
<dbReference type="Proteomes" id="UP001222325">
    <property type="component" value="Unassembled WGS sequence"/>
</dbReference>
<evidence type="ECO:0000313" key="2">
    <source>
        <dbReference type="Proteomes" id="UP001222325"/>
    </source>
</evidence>
<name>A0AAD6TX23_9AGAR</name>